<evidence type="ECO:0000313" key="1">
    <source>
        <dbReference type="EMBL" id="CAJ1948133.1"/>
    </source>
</evidence>
<keyword evidence="2" id="KW-1185">Reference proteome</keyword>
<dbReference type="EMBL" id="CAKOGP040001742">
    <property type="protein sequence ID" value="CAJ1948133.1"/>
    <property type="molecule type" value="Genomic_DNA"/>
</dbReference>
<dbReference type="InterPro" id="IPR029000">
    <property type="entry name" value="Cyclophilin-like_dom_sf"/>
</dbReference>
<proteinExistence type="predicted"/>
<sequence>MYRTGIHKEALDIIERKSELVSMAQELSGRVEGVRARIEQAGREQIIREYGEGPVKVILELDFSDPRNRFGAAKDNTAARYPRIFQPGEERSFVTILLWPETPHSAWTWLEQIRRHVWDGASFRWDPDEPLLELSPIKGDALKRGQLQFEEYHNTPHWHTAWSVGVRNSADGKLQMTLDLSDNFDSKDTCIGRVIDGYDALQRLFESTNQNGEFTFVRVKRVNAMHMTHLELSNVER</sequence>
<accession>A0AAD2FPX6</accession>
<reference evidence="1" key="1">
    <citation type="submission" date="2023-08" db="EMBL/GenBank/DDBJ databases">
        <authorList>
            <person name="Audoor S."/>
            <person name="Bilcke G."/>
        </authorList>
    </citation>
    <scope>NUCLEOTIDE SEQUENCE</scope>
</reference>
<gene>
    <name evidence="1" type="ORF">CYCCA115_LOCUS11473</name>
</gene>
<organism evidence="1 2">
    <name type="scientific">Cylindrotheca closterium</name>
    <dbReference type="NCBI Taxonomy" id="2856"/>
    <lineage>
        <taxon>Eukaryota</taxon>
        <taxon>Sar</taxon>
        <taxon>Stramenopiles</taxon>
        <taxon>Ochrophyta</taxon>
        <taxon>Bacillariophyta</taxon>
        <taxon>Bacillariophyceae</taxon>
        <taxon>Bacillariophycidae</taxon>
        <taxon>Bacillariales</taxon>
        <taxon>Bacillariaceae</taxon>
        <taxon>Cylindrotheca</taxon>
    </lineage>
</organism>
<comment type="caution">
    <text evidence="1">The sequence shown here is derived from an EMBL/GenBank/DDBJ whole genome shotgun (WGS) entry which is preliminary data.</text>
</comment>
<name>A0AAD2FPX6_9STRA</name>
<evidence type="ECO:0008006" key="3">
    <source>
        <dbReference type="Google" id="ProtNLM"/>
    </source>
</evidence>
<dbReference type="Proteomes" id="UP001295423">
    <property type="component" value="Unassembled WGS sequence"/>
</dbReference>
<dbReference type="AlphaFoldDB" id="A0AAD2FPX6"/>
<evidence type="ECO:0000313" key="2">
    <source>
        <dbReference type="Proteomes" id="UP001295423"/>
    </source>
</evidence>
<protein>
    <recommendedName>
        <fullName evidence="3">PPIase cyclophilin-type domain-containing protein</fullName>
    </recommendedName>
</protein>
<dbReference type="SUPFAM" id="SSF50891">
    <property type="entry name" value="Cyclophilin-like"/>
    <property type="match status" value="1"/>
</dbReference>